<organism evidence="5 6">
    <name type="scientific">Spirosoma linguale (strain ATCC 33905 / DSM 74 / LMG 10896 / Claus 1)</name>
    <dbReference type="NCBI Taxonomy" id="504472"/>
    <lineage>
        <taxon>Bacteria</taxon>
        <taxon>Pseudomonadati</taxon>
        <taxon>Bacteroidota</taxon>
        <taxon>Cytophagia</taxon>
        <taxon>Cytophagales</taxon>
        <taxon>Cytophagaceae</taxon>
        <taxon>Spirosoma</taxon>
    </lineage>
</organism>
<dbReference type="PROSITE" id="PS51352">
    <property type="entry name" value="THIOREDOXIN_2"/>
    <property type="match status" value="1"/>
</dbReference>
<keyword evidence="6" id="KW-1185">Reference proteome</keyword>
<dbReference type="GO" id="GO:0030313">
    <property type="term" value="C:cell envelope"/>
    <property type="evidence" value="ECO:0007669"/>
    <property type="project" value="UniProtKB-SubCell"/>
</dbReference>
<dbReference type="InterPro" id="IPR050553">
    <property type="entry name" value="Thioredoxin_ResA/DsbE_sf"/>
</dbReference>
<dbReference type="Pfam" id="PF08534">
    <property type="entry name" value="Redoxin"/>
    <property type="match status" value="1"/>
</dbReference>
<dbReference type="Proteomes" id="UP000002028">
    <property type="component" value="Chromosome"/>
</dbReference>
<dbReference type="EMBL" id="CP001769">
    <property type="protein sequence ID" value="ADB38804.1"/>
    <property type="molecule type" value="Genomic_DNA"/>
</dbReference>
<dbReference type="PANTHER" id="PTHR42852">
    <property type="entry name" value="THIOL:DISULFIDE INTERCHANGE PROTEIN DSBE"/>
    <property type="match status" value="1"/>
</dbReference>
<dbReference type="Gene3D" id="3.40.30.10">
    <property type="entry name" value="Glutaredoxin"/>
    <property type="match status" value="1"/>
</dbReference>
<protein>
    <submittedName>
        <fullName evidence="5">Alkyl hydroperoxide reductase/ Thiol specific antioxidant/ Mal allergen</fullName>
    </submittedName>
</protein>
<accession>D2QJ91</accession>
<keyword evidence="3" id="KW-0676">Redox-active center</keyword>
<dbReference type="STRING" id="504472.Slin_2789"/>
<evidence type="ECO:0000313" key="6">
    <source>
        <dbReference type="Proteomes" id="UP000002028"/>
    </source>
</evidence>
<dbReference type="GO" id="GO:0016491">
    <property type="term" value="F:oxidoreductase activity"/>
    <property type="evidence" value="ECO:0007669"/>
    <property type="project" value="InterPro"/>
</dbReference>
<dbReference type="InterPro" id="IPR036249">
    <property type="entry name" value="Thioredoxin-like_sf"/>
</dbReference>
<name>D2QJ91_SPILD</name>
<comment type="subcellular location">
    <subcellularLocation>
        <location evidence="1">Cell envelope</location>
    </subcellularLocation>
</comment>
<sequence>MKRFIGLLLVGFGASLHPLWGQDAHQLIRAVRQKQALLNQITCSINRIDTLVTGQVRQFRGQLVLRPDPTDRLFGFWFRAKQDGQADEVLYNGHVGYKVNDKEKTYILLTDSTQIRTLRYQSGGRLIIPDLVKLDTTKVIRFTLRQDQHTYYLTMHYEDIKRYDVVNRYKTVQINRATLLPTSVREHQETLDKVQDLFYQVQSVTINPSRVDSLFHEPSFLGTYQQQLPLLPESKPVLGLMGQPAPSFRLASLGGDSLASSTFSGKVVLLDFWEVWCGPCLASMPKVAHLYHKYAAQGLSVYGITHEVGQLDAVRRLVAKRSIDFLTLIGTDQVRLDYKLAAIPLYVLIDRGGKIRYIGEGFSEKIEESIQHLLAQ</sequence>
<evidence type="ECO:0000259" key="4">
    <source>
        <dbReference type="PROSITE" id="PS51352"/>
    </source>
</evidence>
<dbReference type="AlphaFoldDB" id="D2QJ91"/>
<evidence type="ECO:0000313" key="5">
    <source>
        <dbReference type="EMBL" id="ADB38804.1"/>
    </source>
</evidence>
<dbReference type="InterPro" id="IPR013766">
    <property type="entry name" value="Thioredoxin_domain"/>
</dbReference>
<evidence type="ECO:0000256" key="1">
    <source>
        <dbReference type="ARBA" id="ARBA00004196"/>
    </source>
</evidence>
<evidence type="ECO:0000256" key="2">
    <source>
        <dbReference type="ARBA" id="ARBA00022748"/>
    </source>
</evidence>
<dbReference type="eggNOG" id="COG0526">
    <property type="taxonomic scope" value="Bacteria"/>
</dbReference>
<dbReference type="GO" id="GO:0017004">
    <property type="term" value="P:cytochrome complex assembly"/>
    <property type="evidence" value="ECO:0007669"/>
    <property type="project" value="UniProtKB-KW"/>
</dbReference>
<dbReference type="InterPro" id="IPR017937">
    <property type="entry name" value="Thioredoxin_CS"/>
</dbReference>
<dbReference type="CDD" id="cd02966">
    <property type="entry name" value="TlpA_like_family"/>
    <property type="match status" value="1"/>
</dbReference>
<gene>
    <name evidence="5" type="ordered locus">Slin_2789</name>
</gene>
<dbReference type="InterPro" id="IPR013740">
    <property type="entry name" value="Redoxin"/>
</dbReference>
<dbReference type="PROSITE" id="PS00194">
    <property type="entry name" value="THIOREDOXIN_1"/>
    <property type="match status" value="1"/>
</dbReference>
<dbReference type="RefSeq" id="WP_012927334.1">
    <property type="nucleotide sequence ID" value="NC_013730.1"/>
</dbReference>
<proteinExistence type="predicted"/>
<dbReference type="HOGENOM" id="CLU_751685_0_0_10"/>
<evidence type="ECO:0000256" key="3">
    <source>
        <dbReference type="ARBA" id="ARBA00023284"/>
    </source>
</evidence>
<reference evidence="5 6" key="1">
    <citation type="journal article" date="2010" name="Stand. Genomic Sci.">
        <title>Complete genome sequence of Spirosoma linguale type strain (1).</title>
        <authorList>
            <person name="Lail K."/>
            <person name="Sikorski J."/>
            <person name="Saunders E."/>
            <person name="Lapidus A."/>
            <person name="Glavina Del Rio T."/>
            <person name="Copeland A."/>
            <person name="Tice H."/>
            <person name="Cheng J.-F."/>
            <person name="Lucas S."/>
            <person name="Nolan M."/>
            <person name="Bruce D."/>
            <person name="Goodwin L."/>
            <person name="Pitluck S."/>
            <person name="Ivanova N."/>
            <person name="Mavromatis K."/>
            <person name="Ovchinnikova G."/>
            <person name="Pati A."/>
            <person name="Chen A."/>
            <person name="Palaniappan K."/>
            <person name="Land M."/>
            <person name="Hauser L."/>
            <person name="Chang Y.-J."/>
            <person name="Jeffries C.D."/>
            <person name="Chain P."/>
            <person name="Brettin T."/>
            <person name="Detter J.C."/>
            <person name="Schuetze A."/>
            <person name="Rohde M."/>
            <person name="Tindall B.J."/>
            <person name="Goeker M."/>
            <person name="Bristow J."/>
            <person name="Eisen J.A."/>
            <person name="Markowitz V."/>
            <person name="Hugenholtz P."/>
            <person name="Kyrpides N.C."/>
            <person name="Klenk H.-P."/>
            <person name="Chen F."/>
        </authorList>
    </citation>
    <scope>NUCLEOTIDE SEQUENCE [LARGE SCALE GENOMIC DNA]</scope>
    <source>
        <strain evidence="6">ATCC 33905 / DSM 74 / LMG 10896 / Claus 1</strain>
    </source>
</reference>
<dbReference type="KEGG" id="sli:Slin_2789"/>
<feature type="domain" description="Thioredoxin" evidence="4">
    <location>
        <begin position="239"/>
        <end position="375"/>
    </location>
</feature>
<keyword evidence="2" id="KW-0201">Cytochrome c-type biogenesis</keyword>
<dbReference type="PANTHER" id="PTHR42852:SF13">
    <property type="entry name" value="PROTEIN DIPZ"/>
    <property type="match status" value="1"/>
</dbReference>
<dbReference type="SUPFAM" id="SSF52833">
    <property type="entry name" value="Thioredoxin-like"/>
    <property type="match status" value="1"/>
</dbReference>
<dbReference type="SMR" id="D2QJ91"/>